<comment type="caution">
    <text evidence="4">The sequence shown here is derived from an EMBL/GenBank/DDBJ whole genome shotgun (WGS) entry which is preliminary data.</text>
</comment>
<keyword evidence="1" id="KW-1133">Transmembrane helix</keyword>
<evidence type="ECO:0000259" key="2">
    <source>
        <dbReference type="Pfam" id="PF00535"/>
    </source>
</evidence>
<dbReference type="Proteomes" id="UP000477070">
    <property type="component" value="Unassembled WGS sequence"/>
</dbReference>
<evidence type="ECO:0000313" key="5">
    <source>
        <dbReference type="Proteomes" id="UP000029714"/>
    </source>
</evidence>
<keyword evidence="1" id="KW-0472">Membrane</keyword>
<dbReference type="Pfam" id="PF00535">
    <property type="entry name" value="Glycos_transf_2"/>
    <property type="match status" value="1"/>
</dbReference>
<dbReference type="RefSeq" id="WP_034572034.1">
    <property type="nucleotide sequence ID" value="NZ_JRMP02000006.1"/>
</dbReference>
<keyword evidence="5" id="KW-1185">Reference proteome</keyword>
<dbReference type="Proteomes" id="UP000029714">
    <property type="component" value="Unassembled WGS sequence"/>
</dbReference>
<evidence type="ECO:0000313" key="6">
    <source>
        <dbReference type="Proteomes" id="UP000477070"/>
    </source>
</evidence>
<dbReference type="PANTHER" id="PTHR22916:SF3">
    <property type="entry name" value="UDP-GLCNAC:BETAGAL BETA-1,3-N-ACETYLGLUCOSAMINYLTRANSFERASE-LIKE PROTEIN 1"/>
    <property type="match status" value="1"/>
</dbReference>
<dbReference type="OrthoDB" id="5379872at2"/>
<keyword evidence="1" id="KW-0812">Transmembrane</keyword>
<feature type="domain" description="Glycosyltransferase 2-like" evidence="2">
    <location>
        <begin position="6"/>
        <end position="165"/>
    </location>
</feature>
<dbReference type="SUPFAM" id="SSF53448">
    <property type="entry name" value="Nucleotide-diphospho-sugar transferases"/>
    <property type="match status" value="1"/>
</dbReference>
<evidence type="ECO:0000313" key="4">
    <source>
        <dbReference type="EMBL" id="TLD94547.1"/>
    </source>
</evidence>
<dbReference type="PANTHER" id="PTHR22916">
    <property type="entry name" value="GLYCOSYLTRANSFERASE"/>
    <property type="match status" value="1"/>
</dbReference>
<reference evidence="3 6" key="4">
    <citation type="submission" date="2019-12" db="EMBL/GenBank/DDBJ databases">
        <title>Multi-Generational Helicobacter saguini Isolates.</title>
        <authorList>
            <person name="Mannion A."/>
            <person name="Shen Z."/>
            <person name="Fox J.G."/>
        </authorList>
    </citation>
    <scope>NUCLEOTIDE SEQUENCE [LARGE SCALE GENOMIC DNA]</scope>
    <source>
        <strain evidence="3">16-048</strain>
        <strain evidence="6">16-048 (F4)</strain>
    </source>
</reference>
<dbReference type="EMBL" id="JRMP02000006">
    <property type="protein sequence ID" value="TLD94547.1"/>
    <property type="molecule type" value="Genomic_DNA"/>
</dbReference>
<protein>
    <submittedName>
        <fullName evidence="3 4">Glycosyltransferase</fullName>
    </submittedName>
</protein>
<name>A0A347VP23_9HELI</name>
<dbReference type="InterPro" id="IPR029044">
    <property type="entry name" value="Nucleotide-diphossugar_trans"/>
</dbReference>
<evidence type="ECO:0000313" key="3">
    <source>
        <dbReference type="EMBL" id="MWV70743.1"/>
    </source>
</evidence>
<dbReference type="Gene3D" id="3.90.550.10">
    <property type="entry name" value="Spore Coat Polysaccharide Biosynthesis Protein SpsA, Chain A"/>
    <property type="match status" value="1"/>
</dbReference>
<organism evidence="4 5">
    <name type="scientific">Helicobacter saguini</name>
    <dbReference type="NCBI Taxonomy" id="1548018"/>
    <lineage>
        <taxon>Bacteria</taxon>
        <taxon>Pseudomonadati</taxon>
        <taxon>Campylobacterota</taxon>
        <taxon>Epsilonproteobacteria</taxon>
        <taxon>Campylobacterales</taxon>
        <taxon>Helicobacteraceae</taxon>
        <taxon>Helicobacter</taxon>
    </lineage>
</organism>
<dbReference type="GO" id="GO:0016758">
    <property type="term" value="F:hexosyltransferase activity"/>
    <property type="evidence" value="ECO:0007669"/>
    <property type="project" value="UniProtKB-ARBA"/>
</dbReference>
<reference evidence="4 5" key="1">
    <citation type="journal article" date="2014" name="Genome Announc.">
        <title>Draft genome sequences of eight enterohepatic helicobacter species isolated from both laboratory and wild rodents.</title>
        <authorList>
            <person name="Sheh A."/>
            <person name="Shen Z."/>
            <person name="Fox J.G."/>
        </authorList>
    </citation>
    <scope>NUCLEOTIDE SEQUENCE [LARGE SCALE GENOMIC DNA]</scope>
    <source>
        <strain evidence="4 5">MIT 97-6194</strain>
    </source>
</reference>
<accession>A0A347VP23</accession>
<feature type="transmembrane region" description="Helical" evidence="1">
    <location>
        <begin position="342"/>
        <end position="361"/>
    </location>
</feature>
<dbReference type="EMBL" id="QBIU01000002">
    <property type="protein sequence ID" value="MWV70743.1"/>
    <property type="molecule type" value="Genomic_DNA"/>
</dbReference>
<sequence>MSPKFSIISPVYNHEKYVGFMIDSVLSQDFKDFELIIVDDFSSDNSLGEISKYKDSRIKLFKHEYNMGINAGLNTAFKNSSGEYLIFLGGDDILETNILSRIKEIIESKNDIVALECELHIIDENNQIYREWHFDYHNRLDILRRMFFVAACLTSTGLTIKREYFAKMYPLPLGICNHQDTFMQIKLFLYGEVDLIKEKFVRYRQTREHKSISNIRVPATINRENYEVDSIMQVYLDYFLESKDLELLEKMFDKEIQSTGIKPYIDTIEFFLGRMALESSESCREFWGYHTIMNVYNDLKKQEIIREKYNFTFKDLVALSNLYKDSKFDTIKRKYLGYRKRFNMMIIVSVVLLAIVIVLLFTRN</sequence>
<dbReference type="InterPro" id="IPR001173">
    <property type="entry name" value="Glyco_trans_2-like"/>
</dbReference>
<keyword evidence="4" id="KW-0808">Transferase</keyword>
<gene>
    <name evidence="3" type="ORF">DCO61_12310</name>
    <name evidence="4" type="ORF">LS64_005115</name>
</gene>
<dbReference type="AlphaFoldDB" id="A0A347VP23"/>
<evidence type="ECO:0000256" key="1">
    <source>
        <dbReference type="SAM" id="Phobius"/>
    </source>
</evidence>
<dbReference type="CDD" id="cd00761">
    <property type="entry name" value="Glyco_tranf_GTA_type"/>
    <property type="match status" value="1"/>
</dbReference>
<proteinExistence type="predicted"/>
<reference evidence="4 5" key="2">
    <citation type="journal article" date="2016" name="Infect. Immun.">
        <title>Helicobacter saguini, a Novel Helicobacter Isolated from Cotton-Top Tamarins with Ulcerative Colitis, Has Proinflammatory Properties and Induces Typhlocolitis and Dysplasia in Gnotobiotic IL-10-/- Mice.</title>
        <authorList>
            <person name="Shen Z."/>
            <person name="Mannion A."/>
            <person name="Whary M.T."/>
            <person name="Muthupalani S."/>
            <person name="Sheh A."/>
            <person name="Feng Y."/>
            <person name="Gong G."/>
            <person name="Vandamme P."/>
            <person name="Holcombe H.R."/>
            <person name="Paster B.J."/>
            <person name="Fox J.G."/>
        </authorList>
    </citation>
    <scope>NUCLEOTIDE SEQUENCE [LARGE SCALE GENOMIC DNA]</scope>
    <source>
        <strain evidence="4 5">MIT 97-6194</strain>
    </source>
</reference>
<dbReference type="STRING" id="1548018.LS64_07755"/>
<reference evidence="4" key="3">
    <citation type="submission" date="2018-04" db="EMBL/GenBank/DDBJ databases">
        <authorList>
            <person name="Sheh A."/>
            <person name="Shen Z."/>
            <person name="Mannion A.J."/>
            <person name="Fox J.G."/>
        </authorList>
    </citation>
    <scope>NUCLEOTIDE SEQUENCE</scope>
    <source>
        <strain evidence="4">MIT 97-6194</strain>
    </source>
</reference>